<dbReference type="Gene3D" id="2.40.330.10">
    <property type="entry name" value="DNA-binding pseudobarrel domain"/>
    <property type="match status" value="1"/>
</dbReference>
<keyword evidence="9" id="KW-1185">Reference proteome</keyword>
<dbReference type="GO" id="GO:0005634">
    <property type="term" value="C:nucleus"/>
    <property type="evidence" value="ECO:0007669"/>
    <property type="project" value="UniProtKB-SubCell"/>
</dbReference>
<accession>A0A444X2G9</accession>
<dbReference type="Pfam" id="PF02362">
    <property type="entry name" value="B3"/>
    <property type="match status" value="1"/>
</dbReference>
<evidence type="ECO:0000313" key="9">
    <source>
        <dbReference type="Proteomes" id="UP000289738"/>
    </source>
</evidence>
<dbReference type="InterPro" id="IPR015300">
    <property type="entry name" value="DNA-bd_pseudobarrel_sf"/>
</dbReference>
<feature type="region of interest" description="Disordered" evidence="6">
    <location>
        <begin position="186"/>
        <end position="233"/>
    </location>
</feature>
<comment type="caution">
    <text evidence="8">The sequence shown here is derived from an EMBL/GenBank/DDBJ whole genome shotgun (WGS) entry which is preliminary data.</text>
</comment>
<evidence type="ECO:0000259" key="7">
    <source>
        <dbReference type="PROSITE" id="PS50863"/>
    </source>
</evidence>
<dbReference type="InterPro" id="IPR050655">
    <property type="entry name" value="Plant_B3_domain"/>
</dbReference>
<reference evidence="8 9" key="1">
    <citation type="submission" date="2019-01" db="EMBL/GenBank/DDBJ databases">
        <title>Sequencing of cultivated peanut Arachis hypogaea provides insights into genome evolution and oil improvement.</title>
        <authorList>
            <person name="Chen X."/>
        </authorList>
    </citation>
    <scope>NUCLEOTIDE SEQUENCE [LARGE SCALE GENOMIC DNA]</scope>
    <source>
        <strain evidence="9">cv. Fuhuasheng</strain>
        <tissue evidence="8">Leaves</tissue>
    </source>
</reference>
<name>A0A444X2G9_ARAHY</name>
<keyword evidence="3" id="KW-0238">DNA-binding</keyword>
<evidence type="ECO:0000313" key="8">
    <source>
        <dbReference type="EMBL" id="RYQ83870.1"/>
    </source>
</evidence>
<dbReference type="InterPro" id="IPR003340">
    <property type="entry name" value="B3_DNA-bd"/>
</dbReference>
<dbReference type="EMBL" id="SDMP01000020">
    <property type="protein sequence ID" value="RYQ83870.1"/>
    <property type="molecule type" value="Genomic_DNA"/>
</dbReference>
<dbReference type="STRING" id="3818.A0A444X2G9"/>
<evidence type="ECO:0000256" key="3">
    <source>
        <dbReference type="ARBA" id="ARBA00023125"/>
    </source>
</evidence>
<evidence type="ECO:0000256" key="6">
    <source>
        <dbReference type="SAM" id="MobiDB-lite"/>
    </source>
</evidence>
<evidence type="ECO:0000256" key="2">
    <source>
        <dbReference type="ARBA" id="ARBA00023015"/>
    </source>
</evidence>
<dbReference type="Proteomes" id="UP000289738">
    <property type="component" value="Chromosome B10"/>
</dbReference>
<dbReference type="GO" id="GO:0003677">
    <property type="term" value="F:DNA binding"/>
    <property type="evidence" value="ECO:0007669"/>
    <property type="project" value="UniProtKB-KW"/>
</dbReference>
<dbReference type="CDD" id="cd10017">
    <property type="entry name" value="B3_DNA"/>
    <property type="match status" value="1"/>
</dbReference>
<organism evidence="8 9">
    <name type="scientific">Arachis hypogaea</name>
    <name type="common">Peanut</name>
    <dbReference type="NCBI Taxonomy" id="3818"/>
    <lineage>
        <taxon>Eukaryota</taxon>
        <taxon>Viridiplantae</taxon>
        <taxon>Streptophyta</taxon>
        <taxon>Embryophyta</taxon>
        <taxon>Tracheophyta</taxon>
        <taxon>Spermatophyta</taxon>
        <taxon>Magnoliopsida</taxon>
        <taxon>eudicotyledons</taxon>
        <taxon>Gunneridae</taxon>
        <taxon>Pentapetalae</taxon>
        <taxon>rosids</taxon>
        <taxon>fabids</taxon>
        <taxon>Fabales</taxon>
        <taxon>Fabaceae</taxon>
        <taxon>Papilionoideae</taxon>
        <taxon>50 kb inversion clade</taxon>
        <taxon>dalbergioids sensu lato</taxon>
        <taxon>Dalbergieae</taxon>
        <taxon>Pterocarpus clade</taxon>
        <taxon>Arachis</taxon>
    </lineage>
</organism>
<proteinExistence type="predicted"/>
<sequence length="251" mass="28820">MRNLICELQRVPDNFLRKYGGELSSFVNLSVPEGSSWHVGLKKVDNKFWFIDGWAEFVQRYSIGVGYLLAFRYEGKLNFSVHIFNLATAEINYQSPTRSSNEGSYFANCLKIFEEMEDEDFTESKPALQNLFNGSKLNSVNWGEGRNALPTKSARDIGLQFNAIEFKKSTDELKLCASFEEKAKKTARKKRKSKPGSAKGQEASDEQKEEREMRIRLYESASARKRTVTAEEREKVVNEAKAFEPKFYLMP</sequence>
<keyword evidence="2" id="KW-0805">Transcription regulation</keyword>
<feature type="domain" description="TF-B3" evidence="7">
    <location>
        <begin position="1"/>
        <end position="87"/>
    </location>
</feature>
<keyword evidence="4" id="KW-0804">Transcription</keyword>
<evidence type="ECO:0000256" key="5">
    <source>
        <dbReference type="ARBA" id="ARBA00023242"/>
    </source>
</evidence>
<dbReference type="PANTHER" id="PTHR31920:SF37">
    <property type="entry name" value="B3 DOMAIN-CONTAINING TRANSCRIPTION FACTOR VRN1"/>
    <property type="match status" value="1"/>
</dbReference>
<dbReference type="PANTHER" id="PTHR31920">
    <property type="entry name" value="B3 DOMAIN-CONTAINING"/>
    <property type="match status" value="1"/>
</dbReference>
<dbReference type="SUPFAM" id="SSF101936">
    <property type="entry name" value="DNA-binding pseudobarrel domain"/>
    <property type="match status" value="1"/>
</dbReference>
<gene>
    <name evidence="8" type="ORF">Ahy_B10g102741</name>
</gene>
<comment type="subcellular location">
    <subcellularLocation>
        <location evidence="1">Nucleus</location>
    </subcellularLocation>
</comment>
<evidence type="ECO:0000256" key="4">
    <source>
        <dbReference type="ARBA" id="ARBA00023163"/>
    </source>
</evidence>
<dbReference type="SMART" id="SM01019">
    <property type="entry name" value="B3"/>
    <property type="match status" value="1"/>
</dbReference>
<feature type="compositionally biased region" description="Basic and acidic residues" evidence="6">
    <location>
        <begin position="205"/>
        <end position="217"/>
    </location>
</feature>
<protein>
    <recommendedName>
        <fullName evidence="7">TF-B3 domain-containing protein</fullName>
    </recommendedName>
</protein>
<dbReference type="PROSITE" id="PS50863">
    <property type="entry name" value="B3"/>
    <property type="match status" value="1"/>
</dbReference>
<evidence type="ECO:0000256" key="1">
    <source>
        <dbReference type="ARBA" id="ARBA00004123"/>
    </source>
</evidence>
<keyword evidence="5" id="KW-0539">Nucleus</keyword>
<dbReference type="AlphaFoldDB" id="A0A444X2G9"/>